<dbReference type="GO" id="GO:0005506">
    <property type="term" value="F:iron ion binding"/>
    <property type="evidence" value="ECO:0007669"/>
    <property type="project" value="UniProtKB-UniRule"/>
</dbReference>
<evidence type="ECO:0000256" key="8">
    <source>
        <dbReference type="RuleBase" id="RU368020"/>
    </source>
</evidence>
<evidence type="ECO:0000256" key="5">
    <source>
        <dbReference type="ARBA" id="ARBA00023004"/>
    </source>
</evidence>
<keyword evidence="4 8" id="KW-0249">Electron transport</keyword>
<sequence length="74" mass="7802">MTYRISVDRELCISSGKCVADAPDVFDFDADDLAELVPGAAPPPDAVQLDLARSCPSGALQVHDADTGERIDVV</sequence>
<evidence type="ECO:0000313" key="10">
    <source>
        <dbReference type="EMBL" id="QNG50626.1"/>
    </source>
</evidence>
<dbReference type="PRINTS" id="PR00352">
    <property type="entry name" value="3FE4SFRDOXIN"/>
</dbReference>
<evidence type="ECO:0000256" key="1">
    <source>
        <dbReference type="ARBA" id="ARBA00001927"/>
    </source>
</evidence>
<dbReference type="PANTHER" id="PTHR36923">
    <property type="entry name" value="FERREDOXIN"/>
    <property type="match status" value="1"/>
</dbReference>
<dbReference type="PROSITE" id="PS51379">
    <property type="entry name" value="4FE4S_FER_2"/>
    <property type="match status" value="1"/>
</dbReference>
<organism evidence="10 11">
    <name type="scientific">Pseudonocardia petroleophila</name>
    <dbReference type="NCBI Taxonomy" id="37331"/>
    <lineage>
        <taxon>Bacteria</taxon>
        <taxon>Bacillati</taxon>
        <taxon>Actinomycetota</taxon>
        <taxon>Actinomycetes</taxon>
        <taxon>Pseudonocardiales</taxon>
        <taxon>Pseudonocardiaceae</taxon>
        <taxon>Pseudonocardia</taxon>
    </lineage>
</organism>
<dbReference type="InterPro" id="IPR017896">
    <property type="entry name" value="4Fe4S_Fe-S-bd"/>
</dbReference>
<comment type="function">
    <text evidence="8">Ferredoxins are iron-sulfur proteins that transfer electrons in a wide variety of metabolic reactions.</text>
</comment>
<evidence type="ECO:0000256" key="4">
    <source>
        <dbReference type="ARBA" id="ARBA00022982"/>
    </source>
</evidence>
<dbReference type="AlphaFoldDB" id="A0A7G7MCW5"/>
<reference evidence="10 11" key="1">
    <citation type="submission" date="2020-08" db="EMBL/GenBank/DDBJ databases">
        <authorList>
            <person name="Mo P."/>
        </authorList>
    </citation>
    <scope>NUCLEOTIDE SEQUENCE [LARGE SCALE GENOMIC DNA]</scope>
    <source>
        <strain evidence="10 11">CGMCC 4.1532</strain>
    </source>
</reference>
<keyword evidence="5 8" id="KW-0408">Iron</keyword>
<gene>
    <name evidence="10" type="ORF">H6H00_20665</name>
</gene>
<keyword evidence="2 8" id="KW-0813">Transport</keyword>
<dbReference type="Gene3D" id="3.30.70.20">
    <property type="match status" value="1"/>
</dbReference>
<dbReference type="Pfam" id="PF06902">
    <property type="entry name" value="Fer4_19"/>
    <property type="match status" value="1"/>
</dbReference>
<dbReference type="GO" id="GO:0009055">
    <property type="term" value="F:electron transfer activity"/>
    <property type="evidence" value="ECO:0007669"/>
    <property type="project" value="UniProtKB-UniRule"/>
</dbReference>
<dbReference type="InterPro" id="IPR010693">
    <property type="entry name" value="Divergent_4Fe-4S_mono-cluster"/>
</dbReference>
<dbReference type="InterPro" id="IPR051269">
    <property type="entry name" value="Fe-S_cluster_ET"/>
</dbReference>
<keyword evidence="7" id="KW-0003">3Fe-4S</keyword>
<dbReference type="EMBL" id="CP060131">
    <property type="protein sequence ID" value="QNG50626.1"/>
    <property type="molecule type" value="Genomic_DNA"/>
</dbReference>
<keyword evidence="11" id="KW-1185">Reference proteome</keyword>
<keyword evidence="3 8" id="KW-0479">Metal-binding</keyword>
<dbReference type="RefSeq" id="WP_185717388.1">
    <property type="nucleotide sequence ID" value="NZ_BAAAWI010000001.1"/>
</dbReference>
<keyword evidence="6 8" id="KW-0411">Iron-sulfur</keyword>
<name>A0A7G7MCW5_9PSEU</name>
<accession>A0A7G7MCW5</accession>
<dbReference type="GO" id="GO:0051538">
    <property type="term" value="F:3 iron, 4 sulfur cluster binding"/>
    <property type="evidence" value="ECO:0007669"/>
    <property type="project" value="UniProtKB-KW"/>
</dbReference>
<dbReference type="PANTHER" id="PTHR36923:SF3">
    <property type="entry name" value="FERREDOXIN"/>
    <property type="match status" value="1"/>
</dbReference>
<protein>
    <recommendedName>
        <fullName evidence="8">Ferredoxin</fullName>
    </recommendedName>
</protein>
<dbReference type="KEGG" id="ppel:H6H00_20665"/>
<comment type="cofactor">
    <cofactor evidence="1">
        <name>[3Fe-4S] cluster</name>
        <dbReference type="ChEBI" id="CHEBI:21137"/>
    </cofactor>
</comment>
<dbReference type="InterPro" id="IPR001080">
    <property type="entry name" value="3Fe4S_ferredoxin"/>
</dbReference>
<evidence type="ECO:0000313" key="11">
    <source>
        <dbReference type="Proteomes" id="UP000515728"/>
    </source>
</evidence>
<evidence type="ECO:0000256" key="2">
    <source>
        <dbReference type="ARBA" id="ARBA00022448"/>
    </source>
</evidence>
<evidence type="ECO:0000259" key="9">
    <source>
        <dbReference type="PROSITE" id="PS51379"/>
    </source>
</evidence>
<dbReference type="SUPFAM" id="SSF54862">
    <property type="entry name" value="4Fe-4S ferredoxins"/>
    <property type="match status" value="1"/>
</dbReference>
<evidence type="ECO:0000256" key="3">
    <source>
        <dbReference type="ARBA" id="ARBA00022723"/>
    </source>
</evidence>
<evidence type="ECO:0000256" key="7">
    <source>
        <dbReference type="ARBA" id="ARBA00023291"/>
    </source>
</evidence>
<feature type="domain" description="4Fe-4S ferredoxin-type" evidence="9">
    <location>
        <begin position="3"/>
        <end position="31"/>
    </location>
</feature>
<proteinExistence type="predicted"/>
<dbReference type="Proteomes" id="UP000515728">
    <property type="component" value="Chromosome"/>
</dbReference>
<evidence type="ECO:0000256" key="6">
    <source>
        <dbReference type="ARBA" id="ARBA00023014"/>
    </source>
</evidence>